<name>D7MRG8_ARALL</name>
<evidence type="ECO:0000256" key="1">
    <source>
        <dbReference type="SAM" id="MobiDB-lite"/>
    </source>
</evidence>
<dbReference type="AlphaFoldDB" id="D7MRG8"/>
<evidence type="ECO:0000313" key="3">
    <source>
        <dbReference type="Proteomes" id="UP000008694"/>
    </source>
</evidence>
<accession>D7MRG8</accession>
<reference evidence="3" key="1">
    <citation type="journal article" date="2011" name="Nat. Genet.">
        <title>The Arabidopsis lyrata genome sequence and the basis of rapid genome size change.</title>
        <authorList>
            <person name="Hu T.T."/>
            <person name="Pattyn P."/>
            <person name="Bakker E.G."/>
            <person name="Cao J."/>
            <person name="Cheng J.-F."/>
            <person name="Clark R.M."/>
            <person name="Fahlgren N."/>
            <person name="Fawcett J.A."/>
            <person name="Grimwood J."/>
            <person name="Gundlach H."/>
            <person name="Haberer G."/>
            <person name="Hollister J.D."/>
            <person name="Ossowski S."/>
            <person name="Ottilar R.P."/>
            <person name="Salamov A.A."/>
            <person name="Schneeberger K."/>
            <person name="Spannagl M."/>
            <person name="Wang X."/>
            <person name="Yang L."/>
            <person name="Nasrallah M.E."/>
            <person name="Bergelson J."/>
            <person name="Carrington J.C."/>
            <person name="Gaut B.S."/>
            <person name="Schmutz J."/>
            <person name="Mayer K.F.X."/>
            <person name="Van de Peer Y."/>
            <person name="Grigoriev I.V."/>
            <person name="Nordborg M."/>
            <person name="Weigel D."/>
            <person name="Guo Y.-L."/>
        </authorList>
    </citation>
    <scope>NUCLEOTIDE SEQUENCE [LARGE SCALE GENOMIC DNA]</scope>
    <source>
        <strain evidence="3">cv. MN47</strain>
    </source>
</reference>
<gene>
    <name evidence="2" type="ORF">ARALYDRAFT_683980</name>
</gene>
<dbReference type="Gramene" id="Al_scaffold_0008_800">
    <property type="protein sequence ID" value="Al_scaffold_0008_800"/>
    <property type="gene ID" value="Al_scaffold_0008_800"/>
</dbReference>
<evidence type="ECO:0000313" key="2">
    <source>
        <dbReference type="EMBL" id="EFH40003.1"/>
    </source>
</evidence>
<keyword evidence="3" id="KW-1185">Reference proteome</keyword>
<dbReference type="Proteomes" id="UP000008694">
    <property type="component" value="Unassembled WGS sequence"/>
</dbReference>
<sequence length="98" mass="10418">MAQLELQVGSKLRWLSQHIASDAEPATAADNSEGGDNDNNDPPVGGNVAGMIRLLNLSEHTFARDAAPVLNDANPDVILDPSKIHPKGADLIRYGSDF</sequence>
<dbReference type="EMBL" id="GL348720">
    <property type="protein sequence ID" value="EFH40003.1"/>
    <property type="molecule type" value="Genomic_DNA"/>
</dbReference>
<dbReference type="HOGENOM" id="CLU_2336508_0_0_1"/>
<proteinExistence type="predicted"/>
<feature type="region of interest" description="Disordered" evidence="1">
    <location>
        <begin position="22"/>
        <end position="46"/>
    </location>
</feature>
<protein>
    <submittedName>
        <fullName evidence="2">Predicted protein</fullName>
    </submittedName>
</protein>
<organism evidence="3">
    <name type="scientific">Arabidopsis lyrata subsp. lyrata</name>
    <name type="common">Lyre-leaved rock-cress</name>
    <dbReference type="NCBI Taxonomy" id="81972"/>
    <lineage>
        <taxon>Eukaryota</taxon>
        <taxon>Viridiplantae</taxon>
        <taxon>Streptophyta</taxon>
        <taxon>Embryophyta</taxon>
        <taxon>Tracheophyta</taxon>
        <taxon>Spermatophyta</taxon>
        <taxon>Magnoliopsida</taxon>
        <taxon>eudicotyledons</taxon>
        <taxon>Gunneridae</taxon>
        <taxon>Pentapetalae</taxon>
        <taxon>rosids</taxon>
        <taxon>malvids</taxon>
        <taxon>Brassicales</taxon>
        <taxon>Brassicaceae</taxon>
        <taxon>Camelineae</taxon>
        <taxon>Arabidopsis</taxon>
    </lineage>
</organism>